<evidence type="ECO:0000313" key="5">
    <source>
        <dbReference type="Proteomes" id="UP000029914"/>
    </source>
</evidence>
<dbReference type="KEGG" id="cdo:CDOO_11105"/>
<dbReference type="Gene3D" id="3.40.30.10">
    <property type="entry name" value="Glutaredoxin"/>
    <property type="match status" value="1"/>
</dbReference>
<dbReference type="OrthoDB" id="117402at2"/>
<dbReference type="SUPFAM" id="SSF52833">
    <property type="entry name" value="Thioredoxin-like"/>
    <property type="match status" value="1"/>
</dbReference>
<dbReference type="AlphaFoldDB" id="A0A097IHZ9"/>
<keyword evidence="2" id="KW-0812">Transmembrane</keyword>
<organism evidence="4 5">
    <name type="scientific">Corynebacterium doosanense CAU 212 = DSM 45436</name>
    <dbReference type="NCBI Taxonomy" id="558173"/>
    <lineage>
        <taxon>Bacteria</taxon>
        <taxon>Bacillati</taxon>
        <taxon>Actinomycetota</taxon>
        <taxon>Actinomycetes</taxon>
        <taxon>Mycobacteriales</taxon>
        <taxon>Corynebacteriaceae</taxon>
        <taxon>Corynebacterium</taxon>
    </lineage>
</organism>
<feature type="region of interest" description="Disordered" evidence="1">
    <location>
        <begin position="201"/>
        <end position="223"/>
    </location>
</feature>
<sequence length="246" mass="26379">MSSSSPSKRSVADPKAKSSGNFLWVILAVLAIAAVVIGLVVWQANNQRTSDLADRASIEYSGEMHYADGVVTLSAADVAEGTPEVSLYEDFSCPYCADLALATDEQMLDEVENGNLIVNIHPLNFMDDGAEGHSTHALAAVLPLAEAGDTNAYLNLRQLLFEDQKSVYNQWGPEQFAEAAKAFEGSGDAVDAIREGDVSQAKTVGQDNGDQLEELTGTVSSPRILQDGKDIEIQDMNQWVSQVVGQ</sequence>
<name>A0A097IHZ9_9CORY</name>
<reference evidence="4 5" key="1">
    <citation type="submission" date="2013-09" db="EMBL/GenBank/DDBJ databases">
        <title>Complete genome sequence of Corynebacterium doosanense CAU 212(T) (=DSM 45436(T)), isolated from activated sludge.</title>
        <authorList>
            <person name="Schaffert L."/>
            <person name="Albersmeier A."/>
            <person name="Kalinowski J."/>
            <person name="Ruckert C."/>
        </authorList>
    </citation>
    <scope>NUCLEOTIDE SEQUENCE [LARGE SCALE GENOMIC DNA]</scope>
    <source>
        <strain evidence="4 5">CAU 212</strain>
    </source>
</reference>
<keyword evidence="2" id="KW-1133">Transmembrane helix</keyword>
<feature type="domain" description="Thioredoxin-like fold" evidence="3">
    <location>
        <begin position="84"/>
        <end position="239"/>
    </location>
</feature>
<evidence type="ECO:0000313" key="4">
    <source>
        <dbReference type="EMBL" id="AIT61754.1"/>
    </source>
</evidence>
<keyword evidence="5" id="KW-1185">Reference proteome</keyword>
<keyword evidence="2" id="KW-0472">Membrane</keyword>
<dbReference type="eggNOG" id="COG1651">
    <property type="taxonomic scope" value="Bacteria"/>
</dbReference>
<evidence type="ECO:0000259" key="3">
    <source>
        <dbReference type="Pfam" id="PF13462"/>
    </source>
</evidence>
<protein>
    <recommendedName>
        <fullName evidence="3">Thioredoxin-like fold domain-containing protein</fullName>
    </recommendedName>
</protein>
<dbReference type="STRING" id="558173.CDOO_11105"/>
<accession>A0A097IHZ9</accession>
<proteinExistence type="predicted"/>
<dbReference type="EMBL" id="CP006764">
    <property type="protein sequence ID" value="AIT61754.1"/>
    <property type="molecule type" value="Genomic_DNA"/>
</dbReference>
<dbReference type="Pfam" id="PF13462">
    <property type="entry name" value="Thioredoxin_4"/>
    <property type="match status" value="1"/>
</dbReference>
<evidence type="ECO:0000256" key="1">
    <source>
        <dbReference type="SAM" id="MobiDB-lite"/>
    </source>
</evidence>
<dbReference type="CDD" id="cd02972">
    <property type="entry name" value="DsbA_family"/>
    <property type="match status" value="1"/>
</dbReference>
<dbReference type="HOGENOM" id="CLU_000288_47_3_11"/>
<dbReference type="InterPro" id="IPR012336">
    <property type="entry name" value="Thioredoxin-like_fold"/>
</dbReference>
<dbReference type="InterPro" id="IPR036249">
    <property type="entry name" value="Thioredoxin-like_sf"/>
</dbReference>
<dbReference type="RefSeq" id="WP_018020545.1">
    <property type="nucleotide sequence ID" value="NZ_AQUX01000001.1"/>
</dbReference>
<evidence type="ECO:0000256" key="2">
    <source>
        <dbReference type="SAM" id="Phobius"/>
    </source>
</evidence>
<dbReference type="Proteomes" id="UP000029914">
    <property type="component" value="Chromosome"/>
</dbReference>
<feature type="transmembrane region" description="Helical" evidence="2">
    <location>
        <begin position="21"/>
        <end position="42"/>
    </location>
</feature>
<gene>
    <name evidence="4" type="ORF">CDOO_11105</name>
</gene>